<evidence type="ECO:0000256" key="3">
    <source>
        <dbReference type="SAM" id="MobiDB-lite"/>
    </source>
</evidence>
<dbReference type="InterPro" id="IPR002509">
    <property type="entry name" value="NODB_dom"/>
</dbReference>
<evidence type="ECO:0000256" key="2">
    <source>
        <dbReference type="ARBA" id="ARBA00022801"/>
    </source>
</evidence>
<dbReference type="PANTHER" id="PTHR10587">
    <property type="entry name" value="GLYCOSYL TRANSFERASE-RELATED"/>
    <property type="match status" value="1"/>
</dbReference>
<evidence type="ECO:0000256" key="1">
    <source>
        <dbReference type="ARBA" id="ARBA00022723"/>
    </source>
</evidence>
<organism evidence="6 7">
    <name type="scientific">Collinsella ihumii</name>
    <dbReference type="NCBI Taxonomy" id="1720204"/>
    <lineage>
        <taxon>Bacteria</taxon>
        <taxon>Bacillati</taxon>
        <taxon>Actinomycetota</taxon>
        <taxon>Coriobacteriia</taxon>
        <taxon>Coriobacteriales</taxon>
        <taxon>Coriobacteriaceae</taxon>
        <taxon>Collinsella</taxon>
    </lineage>
</organism>
<dbReference type="GO" id="GO:0046872">
    <property type="term" value="F:metal ion binding"/>
    <property type="evidence" value="ECO:0007669"/>
    <property type="project" value="UniProtKB-KW"/>
</dbReference>
<keyword evidence="2" id="KW-0378">Hydrolase</keyword>
<proteinExistence type="predicted"/>
<keyword evidence="4" id="KW-0472">Membrane</keyword>
<comment type="caution">
    <text evidence="6">The sequence shown here is derived from an EMBL/GenBank/DDBJ whole genome shotgun (WGS) entry which is preliminary data.</text>
</comment>
<evidence type="ECO:0000313" key="7">
    <source>
        <dbReference type="Proteomes" id="UP000746751"/>
    </source>
</evidence>
<feature type="domain" description="NodB homology" evidence="5">
    <location>
        <begin position="243"/>
        <end position="422"/>
    </location>
</feature>
<dbReference type="PROSITE" id="PS51677">
    <property type="entry name" value="NODB"/>
    <property type="match status" value="1"/>
</dbReference>
<protein>
    <submittedName>
        <fullName evidence="6">Polysaccharide deacetylase family protein</fullName>
    </submittedName>
</protein>
<dbReference type="GO" id="GO:0016020">
    <property type="term" value="C:membrane"/>
    <property type="evidence" value="ECO:0007669"/>
    <property type="project" value="TreeGrafter"/>
</dbReference>
<keyword evidence="4" id="KW-1133">Transmembrane helix</keyword>
<dbReference type="EMBL" id="DYVF01000052">
    <property type="protein sequence ID" value="HJG31552.1"/>
    <property type="molecule type" value="Genomic_DNA"/>
</dbReference>
<gene>
    <name evidence="6" type="ORF">K8U80_09200</name>
</gene>
<evidence type="ECO:0000259" key="5">
    <source>
        <dbReference type="PROSITE" id="PS51677"/>
    </source>
</evidence>
<dbReference type="PANTHER" id="PTHR10587:SF133">
    <property type="entry name" value="CHITIN DEACETYLASE 1-RELATED"/>
    <property type="match status" value="1"/>
</dbReference>
<keyword evidence="1" id="KW-0479">Metal-binding</keyword>
<dbReference type="InterPro" id="IPR050248">
    <property type="entry name" value="Polysacc_deacetylase_ArnD"/>
</dbReference>
<feature type="compositionally biased region" description="Polar residues" evidence="3">
    <location>
        <begin position="1"/>
        <end position="10"/>
    </location>
</feature>
<dbReference type="CDD" id="cd10917">
    <property type="entry name" value="CE4_NodB_like_6s_7s"/>
    <property type="match status" value="1"/>
</dbReference>
<dbReference type="SUPFAM" id="SSF88713">
    <property type="entry name" value="Glycoside hydrolase/deacetylase"/>
    <property type="match status" value="1"/>
</dbReference>
<dbReference type="Pfam" id="PF01522">
    <property type="entry name" value="Polysacc_deac_1"/>
    <property type="match status" value="1"/>
</dbReference>
<dbReference type="Proteomes" id="UP000746751">
    <property type="component" value="Unassembled WGS sequence"/>
</dbReference>
<reference evidence="6" key="1">
    <citation type="journal article" date="2021" name="PeerJ">
        <title>Extensive microbial diversity within the chicken gut microbiome revealed by metagenomics and culture.</title>
        <authorList>
            <person name="Gilroy R."/>
            <person name="Ravi A."/>
            <person name="Getino M."/>
            <person name="Pursley I."/>
            <person name="Horton D.L."/>
            <person name="Alikhan N.F."/>
            <person name="Baker D."/>
            <person name="Gharbi K."/>
            <person name="Hall N."/>
            <person name="Watson M."/>
            <person name="Adriaenssens E.M."/>
            <person name="Foster-Nyarko E."/>
            <person name="Jarju S."/>
            <person name="Secka A."/>
            <person name="Antonio M."/>
            <person name="Oren A."/>
            <person name="Chaudhuri R.R."/>
            <person name="La Ragione R."/>
            <person name="Hildebrand F."/>
            <person name="Pallen M.J."/>
        </authorList>
    </citation>
    <scope>NUCLEOTIDE SEQUENCE</scope>
    <source>
        <strain evidence="6">ChiGjej2B2-7701</strain>
    </source>
</reference>
<dbReference type="GO" id="GO:0016810">
    <property type="term" value="F:hydrolase activity, acting on carbon-nitrogen (but not peptide) bonds"/>
    <property type="evidence" value="ECO:0007669"/>
    <property type="project" value="InterPro"/>
</dbReference>
<dbReference type="InterPro" id="IPR011330">
    <property type="entry name" value="Glyco_hydro/deAcase_b/a-brl"/>
</dbReference>
<accession>A0A921IT50</accession>
<feature type="region of interest" description="Disordered" evidence="3">
    <location>
        <begin position="1"/>
        <end position="59"/>
    </location>
</feature>
<keyword evidence="4" id="KW-0812">Transmembrane</keyword>
<dbReference type="GO" id="GO:0005975">
    <property type="term" value="P:carbohydrate metabolic process"/>
    <property type="evidence" value="ECO:0007669"/>
    <property type="project" value="InterPro"/>
</dbReference>
<evidence type="ECO:0000256" key="4">
    <source>
        <dbReference type="SAM" id="Phobius"/>
    </source>
</evidence>
<dbReference type="Gene3D" id="3.20.20.370">
    <property type="entry name" value="Glycoside hydrolase/deacetylase"/>
    <property type="match status" value="1"/>
</dbReference>
<name>A0A921IT50_9ACTN</name>
<sequence>MPNYTTSYSKTPKKPHYRRSNGNQLPSARRKGKRRPGAQYLHHTQGFGRHGRGRMMPRRNDSRRPYAIIAVACAALLFVASVVWYINRSVPITLNGSESSVRINSTIQQLIDDQELSYRAGDLLAVDDSVLEKRGGEAYSVVLNGEQIDNAELDTTQLTGGEELTIGDGRDVYEEHEVQATAIQPTLTLKGSGPIQYVETWGIPGRTEVWTGAVSGITADRGVVQEVQNCVVRATSVSPADGKYVALTFDEGPSSYTEQILQVLSDAGATATFFMQGDRVDANQAAVASIAASDNELGSNGQNDVDLTTLSGDDLRQQLTQGFDAIDRAADTTCALLRPPYGLFSEQNWTEAMDLVSAVVTWNIDSGDYLLPGADSVIETVMGSVGNGDIILLTDNDSCGEQTLELLPTLLSRLQDEGYQIVSLSKLIKTDEELADKLDLSRTSMPADAVLPHLSLEIDEGEGESE</sequence>
<feature type="transmembrane region" description="Helical" evidence="4">
    <location>
        <begin position="65"/>
        <end position="86"/>
    </location>
</feature>
<reference evidence="6" key="2">
    <citation type="submission" date="2021-09" db="EMBL/GenBank/DDBJ databases">
        <authorList>
            <person name="Gilroy R."/>
        </authorList>
    </citation>
    <scope>NUCLEOTIDE SEQUENCE</scope>
    <source>
        <strain evidence="6">ChiGjej2B2-7701</strain>
    </source>
</reference>
<dbReference type="AlphaFoldDB" id="A0A921IT50"/>
<evidence type="ECO:0000313" key="6">
    <source>
        <dbReference type="EMBL" id="HJG31552.1"/>
    </source>
</evidence>